<dbReference type="Proteomes" id="UP001224890">
    <property type="component" value="Unassembled WGS sequence"/>
</dbReference>
<feature type="compositionally biased region" description="Basic and acidic residues" evidence="1">
    <location>
        <begin position="22"/>
        <end position="42"/>
    </location>
</feature>
<name>A0AAJ0AK84_9PEZI</name>
<dbReference type="AlphaFoldDB" id="A0AAJ0AK84"/>
<feature type="compositionally biased region" description="Polar residues" evidence="1">
    <location>
        <begin position="1"/>
        <end position="13"/>
    </location>
</feature>
<evidence type="ECO:0000313" key="4">
    <source>
        <dbReference type="Proteomes" id="UP001224890"/>
    </source>
</evidence>
<evidence type="ECO:0000256" key="2">
    <source>
        <dbReference type="SAM" id="Phobius"/>
    </source>
</evidence>
<keyword evidence="2" id="KW-0812">Transmembrane</keyword>
<reference evidence="3" key="1">
    <citation type="submission" date="2021-06" db="EMBL/GenBank/DDBJ databases">
        <title>Comparative genomics, transcriptomics and evolutionary studies reveal genomic signatures of adaptation to plant cell wall in hemibiotrophic fungi.</title>
        <authorList>
            <consortium name="DOE Joint Genome Institute"/>
            <person name="Baroncelli R."/>
            <person name="Diaz J.F."/>
            <person name="Benocci T."/>
            <person name="Peng M."/>
            <person name="Battaglia E."/>
            <person name="Haridas S."/>
            <person name="Andreopoulos W."/>
            <person name="Labutti K."/>
            <person name="Pangilinan J."/>
            <person name="Floch G.L."/>
            <person name="Makela M.R."/>
            <person name="Henrissat B."/>
            <person name="Grigoriev I.V."/>
            <person name="Crouch J.A."/>
            <person name="De Vries R.P."/>
            <person name="Sukno S.A."/>
            <person name="Thon M.R."/>
        </authorList>
    </citation>
    <scope>NUCLEOTIDE SEQUENCE</scope>
    <source>
        <strain evidence="3">CBS 193.32</strain>
    </source>
</reference>
<organism evidence="3 4">
    <name type="scientific">Colletotrichum godetiae</name>
    <dbReference type="NCBI Taxonomy" id="1209918"/>
    <lineage>
        <taxon>Eukaryota</taxon>
        <taxon>Fungi</taxon>
        <taxon>Dikarya</taxon>
        <taxon>Ascomycota</taxon>
        <taxon>Pezizomycotina</taxon>
        <taxon>Sordariomycetes</taxon>
        <taxon>Hypocreomycetidae</taxon>
        <taxon>Glomerellales</taxon>
        <taxon>Glomerellaceae</taxon>
        <taxon>Colletotrichum</taxon>
        <taxon>Colletotrichum acutatum species complex</taxon>
    </lineage>
</organism>
<feature type="compositionally biased region" description="Polar residues" evidence="1">
    <location>
        <begin position="657"/>
        <end position="671"/>
    </location>
</feature>
<evidence type="ECO:0000313" key="3">
    <source>
        <dbReference type="EMBL" id="KAK1675423.1"/>
    </source>
</evidence>
<gene>
    <name evidence="3" type="ORF">BDP55DRAFT_632110</name>
</gene>
<comment type="caution">
    <text evidence="3">The sequence shown here is derived from an EMBL/GenBank/DDBJ whole genome shotgun (WGS) entry which is preliminary data.</text>
</comment>
<dbReference type="GeneID" id="85456909"/>
<keyword evidence="4" id="KW-1185">Reference proteome</keyword>
<keyword evidence="2" id="KW-1133">Transmembrane helix</keyword>
<protein>
    <submittedName>
        <fullName evidence="3">Uncharacterized protein</fullName>
    </submittedName>
</protein>
<dbReference type="RefSeq" id="XP_060429426.1">
    <property type="nucleotide sequence ID" value="XM_060572383.1"/>
</dbReference>
<dbReference type="EMBL" id="JAHMHR010000021">
    <property type="protein sequence ID" value="KAK1675423.1"/>
    <property type="molecule type" value="Genomic_DNA"/>
</dbReference>
<evidence type="ECO:0000256" key="1">
    <source>
        <dbReference type="SAM" id="MobiDB-lite"/>
    </source>
</evidence>
<accession>A0AAJ0AK84</accession>
<feature type="region of interest" description="Disordered" evidence="1">
    <location>
        <begin position="656"/>
        <end position="684"/>
    </location>
</feature>
<proteinExistence type="predicted"/>
<sequence length="758" mass="85729">MSVSAGPVISTSPSPHPFPLLEPRDGRLTNDNRHVHGHDHGHGQAGAFSWPPRFFRRQSISKNWENSPWVTAVVETKSETLSPEEPEESDETIYLTPEEPGEEDTIFFLITEENWAADKSRVAPLVAFLQRAKLEELQQRASHIPPDNIAILIDGNFSESKVCPRQYLGALSAVRLLEELQKKRYHETSTGEEGDTRDADAEADAERRLIYVVDTDRWAVLALVGSAPESLYRQLPDFLLNYILSKPSLGVHFSTEGPETFVMEFSFPYCVWRTSKTLMRDHRSKSSDREYLRSSRDVTFLRALAGSQASSDGIDAIYSSHISCIVTGYDQFRWTCLLLCEAWFEVEVVGLPTPDSIARYEGEQEDVVESLGVVKLSDPLRRGKSDMFDTTATMWLPRPYFLRVLEIRLGQIYKEFQGLFYNFDKWMTGIDEEHRRLLQRLRKSARVSQITTRWDDVLDELDEFEEGILLAEGIVKSLSQTMEGVVSIGDLFMTTDVNYFLHTEGRPGDISACYPYLSQIRRTFSDLRQLRIRFGNLETQYQGMIKNGLAARDQALLRMKFKKAQPVAGLSPVSIPPSAVVPQQSMVVSISAWMTTISQPLVNIAAVFGCDEIIRYTRTPGNFLISLALMSLGMIIIVWICIRLASGDCEWPFVNRSGDTGTTTHANTNSRDNSEETIGGSAARSIQRRTKLPTRFNNWLQRPRVEEHLPFRATIPHVPHSLARVELAALEFRGATDSQLHQTALDQTSSVARVRERA</sequence>
<feature type="transmembrane region" description="Helical" evidence="2">
    <location>
        <begin position="623"/>
        <end position="642"/>
    </location>
</feature>
<keyword evidence="2" id="KW-0472">Membrane</keyword>
<feature type="region of interest" description="Disordered" evidence="1">
    <location>
        <begin position="1"/>
        <end position="48"/>
    </location>
</feature>